<name>A0A9P4S1U1_9PEZI</name>
<feature type="region of interest" description="Disordered" evidence="1">
    <location>
        <begin position="1"/>
        <end position="103"/>
    </location>
</feature>
<dbReference type="AlphaFoldDB" id="A0A9P4S1U1"/>
<dbReference type="OrthoDB" id="2446291at2759"/>
<protein>
    <submittedName>
        <fullName evidence="2">Uncharacterized protein</fullName>
    </submittedName>
</protein>
<evidence type="ECO:0000313" key="2">
    <source>
        <dbReference type="EMBL" id="KAF2834743.1"/>
    </source>
</evidence>
<comment type="caution">
    <text evidence="2">The sequence shown here is derived from an EMBL/GenBank/DDBJ whole genome shotgun (WGS) entry which is preliminary data.</text>
</comment>
<sequence length="271" mass="30308">MFDLSLKKRRREVDEDEEAAPATAVQGNHGKRIRSNVTTEEQPTGQSYMDAIPFRPSEHSPHPFWRPTTITPAESEESAGESPVTQPDSDMEMDEGNDIFGPLPSPDTPAFATPLRPARLHWQAMQQFPGGRIPTPIHSNFYTNNNTFLKMTSRSNSDVSQMELEHLVSGSQQTSRILPGLDRRLPSPVSEDEMDTQTSIAGSQLSHLSVVDEEFMEVDRNETMLSEPPKRGRARSGAIATEKKKFSMGYREDCPKCQARVPGHYSHFLPA</sequence>
<dbReference type="Proteomes" id="UP000799429">
    <property type="component" value="Unassembled WGS sequence"/>
</dbReference>
<dbReference type="EMBL" id="MU006115">
    <property type="protein sequence ID" value="KAF2834743.1"/>
    <property type="molecule type" value="Genomic_DNA"/>
</dbReference>
<organism evidence="2 3">
    <name type="scientific">Patellaria atrata CBS 101060</name>
    <dbReference type="NCBI Taxonomy" id="1346257"/>
    <lineage>
        <taxon>Eukaryota</taxon>
        <taxon>Fungi</taxon>
        <taxon>Dikarya</taxon>
        <taxon>Ascomycota</taxon>
        <taxon>Pezizomycotina</taxon>
        <taxon>Dothideomycetes</taxon>
        <taxon>Dothideomycetes incertae sedis</taxon>
        <taxon>Patellariales</taxon>
        <taxon>Patellariaceae</taxon>
        <taxon>Patellaria</taxon>
    </lineage>
</organism>
<evidence type="ECO:0000256" key="1">
    <source>
        <dbReference type="SAM" id="MobiDB-lite"/>
    </source>
</evidence>
<accession>A0A9P4S1U1</accession>
<gene>
    <name evidence="2" type="ORF">M501DRAFT_999990</name>
</gene>
<reference evidence="2" key="1">
    <citation type="journal article" date="2020" name="Stud. Mycol.">
        <title>101 Dothideomycetes genomes: a test case for predicting lifestyles and emergence of pathogens.</title>
        <authorList>
            <person name="Haridas S."/>
            <person name="Albert R."/>
            <person name="Binder M."/>
            <person name="Bloem J."/>
            <person name="Labutti K."/>
            <person name="Salamov A."/>
            <person name="Andreopoulos B."/>
            <person name="Baker S."/>
            <person name="Barry K."/>
            <person name="Bills G."/>
            <person name="Bluhm B."/>
            <person name="Cannon C."/>
            <person name="Castanera R."/>
            <person name="Culley D."/>
            <person name="Daum C."/>
            <person name="Ezra D."/>
            <person name="Gonzalez J."/>
            <person name="Henrissat B."/>
            <person name="Kuo A."/>
            <person name="Liang C."/>
            <person name="Lipzen A."/>
            <person name="Lutzoni F."/>
            <person name="Magnuson J."/>
            <person name="Mondo S."/>
            <person name="Nolan M."/>
            <person name="Ohm R."/>
            <person name="Pangilinan J."/>
            <person name="Park H.-J."/>
            <person name="Ramirez L."/>
            <person name="Alfaro M."/>
            <person name="Sun H."/>
            <person name="Tritt A."/>
            <person name="Yoshinaga Y."/>
            <person name="Zwiers L.-H."/>
            <person name="Turgeon B."/>
            <person name="Goodwin S."/>
            <person name="Spatafora J."/>
            <person name="Crous P."/>
            <person name="Grigoriev I."/>
        </authorList>
    </citation>
    <scope>NUCLEOTIDE SEQUENCE</scope>
    <source>
        <strain evidence="2">CBS 101060</strain>
    </source>
</reference>
<feature type="compositionally biased region" description="Polar residues" evidence="1">
    <location>
        <begin position="35"/>
        <end position="47"/>
    </location>
</feature>
<proteinExistence type="predicted"/>
<keyword evidence="3" id="KW-1185">Reference proteome</keyword>
<evidence type="ECO:0000313" key="3">
    <source>
        <dbReference type="Proteomes" id="UP000799429"/>
    </source>
</evidence>